<dbReference type="PROSITE" id="PS51257">
    <property type="entry name" value="PROKAR_LIPOPROTEIN"/>
    <property type="match status" value="1"/>
</dbReference>
<evidence type="ECO:0008006" key="5">
    <source>
        <dbReference type="Google" id="ProtNLM"/>
    </source>
</evidence>
<dbReference type="STRING" id="692370.A6F68_01743"/>
<feature type="region of interest" description="Disordered" evidence="1">
    <location>
        <begin position="23"/>
        <end position="44"/>
    </location>
</feature>
<dbReference type="RefSeq" id="WP_067678643.1">
    <property type="nucleotide sequence ID" value="NZ_CP016591.1"/>
</dbReference>
<name>A0A1B2ADN8_9SPHN</name>
<dbReference type="EMBL" id="CP016591">
    <property type="protein sequence ID" value="ANY20254.1"/>
    <property type="molecule type" value="Genomic_DNA"/>
</dbReference>
<proteinExistence type="predicted"/>
<feature type="compositionally biased region" description="Pro residues" evidence="1">
    <location>
        <begin position="23"/>
        <end position="43"/>
    </location>
</feature>
<accession>A0A1B2ADN8</accession>
<evidence type="ECO:0000256" key="2">
    <source>
        <dbReference type="SAM" id="SignalP"/>
    </source>
</evidence>
<feature type="chain" id="PRO_5008534081" description="Lipoprotein" evidence="2">
    <location>
        <begin position="23"/>
        <end position="178"/>
    </location>
</feature>
<organism evidence="3 4">
    <name type="scientific">Tsuneonella dongtanensis</name>
    <dbReference type="NCBI Taxonomy" id="692370"/>
    <lineage>
        <taxon>Bacteria</taxon>
        <taxon>Pseudomonadati</taxon>
        <taxon>Pseudomonadota</taxon>
        <taxon>Alphaproteobacteria</taxon>
        <taxon>Sphingomonadales</taxon>
        <taxon>Erythrobacteraceae</taxon>
        <taxon>Tsuneonella</taxon>
    </lineage>
</organism>
<reference evidence="3 4" key="1">
    <citation type="submission" date="2016-07" db="EMBL/GenBank/DDBJ databases">
        <title>Complete genome sequence of Altererythrobacter dongtanensis KCTC 22672, a type strain with esterase isolated from tidal flat.</title>
        <authorList>
            <person name="Cheng H."/>
            <person name="Wu Y.-H."/>
            <person name="Zhou P."/>
            <person name="Huo Y.-Y."/>
            <person name="Wang C.-S."/>
            <person name="Xu X.-W."/>
        </authorList>
    </citation>
    <scope>NUCLEOTIDE SEQUENCE [LARGE SCALE GENOMIC DNA]</scope>
    <source>
        <strain evidence="3 4">KCTC 22672</strain>
    </source>
</reference>
<evidence type="ECO:0000256" key="1">
    <source>
        <dbReference type="SAM" id="MobiDB-lite"/>
    </source>
</evidence>
<evidence type="ECO:0000313" key="3">
    <source>
        <dbReference type="EMBL" id="ANY20254.1"/>
    </source>
</evidence>
<dbReference type="AlphaFoldDB" id="A0A1B2ADN8"/>
<dbReference type="OrthoDB" id="7629232at2"/>
<dbReference type="Proteomes" id="UP000092932">
    <property type="component" value="Chromosome"/>
</dbReference>
<evidence type="ECO:0000313" key="4">
    <source>
        <dbReference type="Proteomes" id="UP000092932"/>
    </source>
</evidence>
<protein>
    <recommendedName>
        <fullName evidence="5">Lipoprotein</fullName>
    </recommendedName>
</protein>
<keyword evidence="4" id="KW-1185">Reference proteome</keyword>
<keyword evidence="2" id="KW-0732">Signal</keyword>
<gene>
    <name evidence="3" type="ORF">A6F68_01743</name>
</gene>
<dbReference type="KEGG" id="ado:A6F68_01743"/>
<sequence length="178" mass="18676">MRFRASIAAIACLATACCSAPAPEPTPAPPIARPTPAPTPTPTPTTAYANWMDAPQTAGDWFYRKGGTTTAALFGESGTDARFAITCVLGQRRVTLARAGAAAEPMPMRIRTETTDRAITATPATGELPSLIATLGSSDPLLDAIAFSKGRFAVEVPGQAALYLPSWPEITRVIEDCR</sequence>
<feature type="signal peptide" evidence="2">
    <location>
        <begin position="1"/>
        <end position="22"/>
    </location>
</feature>